<dbReference type="InterPro" id="IPR056453">
    <property type="entry name" value="HTH_DNAJC9"/>
</dbReference>
<dbReference type="Pfam" id="PF23302">
    <property type="entry name" value="HTH_DNAJC9"/>
    <property type="match status" value="1"/>
</dbReference>
<evidence type="ECO:0000313" key="3">
    <source>
        <dbReference type="EMBL" id="CDW58902.1"/>
    </source>
</evidence>
<feature type="region of interest" description="Disordered" evidence="1">
    <location>
        <begin position="130"/>
        <end position="364"/>
    </location>
</feature>
<feature type="compositionally biased region" description="Basic and acidic residues" evidence="1">
    <location>
        <begin position="277"/>
        <end position="286"/>
    </location>
</feature>
<evidence type="ECO:0000259" key="2">
    <source>
        <dbReference type="Pfam" id="PF23302"/>
    </source>
</evidence>
<organism evidence="3 4">
    <name type="scientific">Trichuris trichiura</name>
    <name type="common">Whipworm</name>
    <name type="synonym">Trichocephalus trichiurus</name>
    <dbReference type="NCBI Taxonomy" id="36087"/>
    <lineage>
        <taxon>Eukaryota</taxon>
        <taxon>Metazoa</taxon>
        <taxon>Ecdysozoa</taxon>
        <taxon>Nematoda</taxon>
        <taxon>Enoplea</taxon>
        <taxon>Dorylaimia</taxon>
        <taxon>Trichinellida</taxon>
        <taxon>Trichuridae</taxon>
        <taxon>Trichuris</taxon>
    </lineage>
</organism>
<feature type="compositionally biased region" description="Basic and acidic residues" evidence="1">
    <location>
        <begin position="155"/>
        <end position="172"/>
    </location>
</feature>
<feature type="compositionally biased region" description="Basic residues" evidence="1">
    <location>
        <begin position="349"/>
        <end position="364"/>
    </location>
</feature>
<keyword evidence="4" id="KW-1185">Reference proteome</keyword>
<gene>
    <name evidence="3" type="ORF">TTRE_0000722801</name>
</gene>
<evidence type="ECO:0000256" key="1">
    <source>
        <dbReference type="SAM" id="MobiDB-lite"/>
    </source>
</evidence>
<feature type="domain" description="DNAJC9 HTH" evidence="2">
    <location>
        <begin position="1"/>
        <end position="47"/>
    </location>
</feature>
<dbReference type="EMBL" id="HG806445">
    <property type="protein sequence ID" value="CDW58902.1"/>
    <property type="molecule type" value="Genomic_DNA"/>
</dbReference>
<name>A0A077ZES8_TRITR</name>
<sequence length="364" mass="42701">MDCIMESLIMSEIEDEPRYRRIIDRLIEAGEVELYDDYANEPAEKAKSRRERWMRESKELQKRCAVGNTGTNFPSLPELFNAQKRECNTEIFSLLLEKYRKTEQQEEVSERPTSSKAVWKIEDQPKLVKQQSEKRVKLEAPEAKTNTKKGWPHKVSKEKEGRRAEEKDEEKNYAGNVMRTRYRERLAQKLLEEQQSPQLRSKEKVSARSNVVNGIGERTQRKRGRSSNKRRKKSEHKRDVPTNQQTKSKAVGRGRKTVQKRRGKEKKESIDKQQSTRKAELQDRKYGNSNGGKNMKLANSKKRRIKNAKTSLTTRKERGKSMRATDEDANDKSKHSGKFEKAEGSKPSKSSRRSKRKRRWFRSR</sequence>
<protein>
    <recommendedName>
        <fullName evidence="2">DNAJC9 HTH domain-containing protein</fullName>
    </recommendedName>
</protein>
<proteinExistence type="predicted"/>
<accession>A0A077ZES8</accession>
<feature type="compositionally biased region" description="Basic and acidic residues" evidence="1">
    <location>
        <begin position="130"/>
        <end position="142"/>
    </location>
</feature>
<dbReference type="Proteomes" id="UP000030665">
    <property type="component" value="Unassembled WGS sequence"/>
</dbReference>
<feature type="compositionally biased region" description="Basic and acidic residues" evidence="1">
    <location>
        <begin position="181"/>
        <end position="192"/>
    </location>
</feature>
<dbReference type="OrthoDB" id="110024at2759"/>
<dbReference type="STRING" id="36087.A0A077ZES8"/>
<evidence type="ECO:0000313" key="4">
    <source>
        <dbReference type="Proteomes" id="UP000030665"/>
    </source>
</evidence>
<feature type="compositionally biased region" description="Basic and acidic residues" evidence="1">
    <location>
        <begin position="314"/>
        <end position="346"/>
    </location>
</feature>
<dbReference type="AlphaFoldDB" id="A0A077ZES8"/>
<reference evidence="3" key="2">
    <citation type="submission" date="2014-03" db="EMBL/GenBank/DDBJ databases">
        <title>The whipworm genome and dual-species transcriptomics of an intimate host-pathogen interaction.</title>
        <authorList>
            <person name="Foth B.J."/>
            <person name="Tsai I.J."/>
            <person name="Reid A.J."/>
            <person name="Bancroft A.J."/>
            <person name="Nichol S."/>
            <person name="Tracey A."/>
            <person name="Holroyd N."/>
            <person name="Cotton J.A."/>
            <person name="Stanley E.J."/>
            <person name="Zarowiecki M."/>
            <person name="Liu J.Z."/>
            <person name="Huckvale T."/>
            <person name="Cooper P.J."/>
            <person name="Grencis R.K."/>
            <person name="Berriman M."/>
        </authorList>
    </citation>
    <scope>NUCLEOTIDE SEQUENCE [LARGE SCALE GENOMIC DNA]</scope>
</reference>
<reference evidence="3" key="1">
    <citation type="submission" date="2014-01" db="EMBL/GenBank/DDBJ databases">
        <authorList>
            <person name="Aslett M."/>
        </authorList>
    </citation>
    <scope>NUCLEOTIDE SEQUENCE</scope>
</reference>
<feature type="compositionally biased region" description="Basic residues" evidence="1">
    <location>
        <begin position="250"/>
        <end position="264"/>
    </location>
</feature>
<feature type="compositionally biased region" description="Basic residues" evidence="1">
    <location>
        <begin position="220"/>
        <end position="235"/>
    </location>
</feature>